<dbReference type="CDD" id="cd00063">
    <property type="entry name" value="FN3"/>
    <property type="match status" value="1"/>
</dbReference>
<keyword evidence="2" id="KW-0393">Immunoglobulin domain</keyword>
<dbReference type="FunFam" id="2.60.40.10:FF:000031">
    <property type="entry name" value="Myosin-binding protein C, slow type"/>
    <property type="match status" value="1"/>
</dbReference>
<evidence type="ECO:0000259" key="3">
    <source>
        <dbReference type="Pfam" id="PF07679"/>
    </source>
</evidence>
<dbReference type="PANTHER" id="PTHR14340:SF9">
    <property type="entry name" value="FIBRONECTIN TYPE-III DOMAIN-CONTAINING PROTEIN"/>
    <property type="match status" value="1"/>
</dbReference>
<dbReference type="SUPFAM" id="SSF49265">
    <property type="entry name" value="Fibronectin type III"/>
    <property type="match status" value="1"/>
</dbReference>
<evidence type="ECO:0000313" key="4">
    <source>
        <dbReference type="EMBL" id="VEL09856.1"/>
    </source>
</evidence>
<dbReference type="Proteomes" id="UP000784294">
    <property type="component" value="Unassembled WGS sequence"/>
</dbReference>
<organism evidence="4 5">
    <name type="scientific">Protopolystoma xenopodis</name>
    <dbReference type="NCBI Taxonomy" id="117903"/>
    <lineage>
        <taxon>Eukaryota</taxon>
        <taxon>Metazoa</taxon>
        <taxon>Spiralia</taxon>
        <taxon>Lophotrochozoa</taxon>
        <taxon>Platyhelminthes</taxon>
        <taxon>Monogenea</taxon>
        <taxon>Polyopisthocotylea</taxon>
        <taxon>Polystomatidea</taxon>
        <taxon>Polystomatidae</taxon>
        <taxon>Protopolystoma</taxon>
    </lineage>
</organism>
<dbReference type="InterPro" id="IPR013783">
    <property type="entry name" value="Ig-like_fold"/>
</dbReference>
<feature type="domain" description="Immunoglobulin I-set" evidence="3">
    <location>
        <begin position="88"/>
        <end position="171"/>
    </location>
</feature>
<gene>
    <name evidence="4" type="ORF">PXEA_LOCUS3296</name>
</gene>
<accession>A0A3S5CCK8</accession>
<dbReference type="InterPro" id="IPR013098">
    <property type="entry name" value="Ig_I-set"/>
</dbReference>
<protein>
    <recommendedName>
        <fullName evidence="3">Immunoglobulin I-set domain-containing protein</fullName>
    </recommendedName>
</protein>
<evidence type="ECO:0000313" key="5">
    <source>
        <dbReference type="Proteomes" id="UP000784294"/>
    </source>
</evidence>
<dbReference type="SUPFAM" id="SSF48726">
    <property type="entry name" value="Immunoglobulin"/>
    <property type="match status" value="1"/>
</dbReference>
<dbReference type="InterPro" id="IPR003961">
    <property type="entry name" value="FN3_dom"/>
</dbReference>
<dbReference type="Gene3D" id="2.60.40.10">
    <property type="entry name" value="Immunoglobulins"/>
    <property type="match status" value="2"/>
</dbReference>
<dbReference type="OrthoDB" id="504170at2759"/>
<dbReference type="Pfam" id="PF07679">
    <property type="entry name" value="I-set"/>
    <property type="match status" value="1"/>
</dbReference>
<name>A0A3S5CCK8_9PLAT</name>
<sequence length="264" mass="30195">MIPCSDDVRHMTDESLAPFHRGNNVTKNVPIKPIDAIVFWWSRPSNFFTKHFHSKWKREPGTMCVQLGHPGRTTRLRKPKIRPSSRWLEPTEWDRGDTLQLKLPFTGYPKPTAVFSLNGQPLREGRGVSIQMKERHAILTIDSLAAEHSGRLTVRMENEMGTDSVDIQLQVNDRPPPPINVTVEGVTDGAATLSWKMPPGTKYISEYVIERCEVPGDHWIRVGTFRLVKDIYACEESDWAIPITLLFFCSVCHDNDADWVFSKR</sequence>
<comment type="caution">
    <text evidence="4">The sequence shown here is derived from an EMBL/GenBank/DDBJ whole genome shotgun (WGS) entry which is preliminary data.</text>
</comment>
<dbReference type="InterPro" id="IPR036179">
    <property type="entry name" value="Ig-like_dom_sf"/>
</dbReference>
<reference evidence="4" key="1">
    <citation type="submission" date="2018-11" db="EMBL/GenBank/DDBJ databases">
        <authorList>
            <consortium name="Pathogen Informatics"/>
        </authorList>
    </citation>
    <scope>NUCLEOTIDE SEQUENCE</scope>
</reference>
<dbReference type="AlphaFoldDB" id="A0A3S5CCK8"/>
<evidence type="ECO:0000256" key="1">
    <source>
        <dbReference type="ARBA" id="ARBA00022737"/>
    </source>
</evidence>
<dbReference type="EMBL" id="CAAALY010007420">
    <property type="protein sequence ID" value="VEL09856.1"/>
    <property type="molecule type" value="Genomic_DNA"/>
</dbReference>
<dbReference type="PANTHER" id="PTHR14340">
    <property type="entry name" value="MICROFIBRIL-ASSOCIATED GLYCOPROTEIN 3"/>
    <property type="match status" value="1"/>
</dbReference>
<keyword evidence="5" id="KW-1185">Reference proteome</keyword>
<proteinExistence type="predicted"/>
<dbReference type="InterPro" id="IPR036116">
    <property type="entry name" value="FN3_sf"/>
</dbReference>
<evidence type="ECO:0000256" key="2">
    <source>
        <dbReference type="ARBA" id="ARBA00023319"/>
    </source>
</evidence>
<keyword evidence="1" id="KW-0677">Repeat</keyword>